<dbReference type="SMART" id="SM00271">
    <property type="entry name" value="DnaJ"/>
    <property type="match status" value="1"/>
</dbReference>
<name>A0A4R7JQZ2_9GAMM</name>
<accession>A0A4R7JQZ2</accession>
<evidence type="ECO:0000256" key="1">
    <source>
        <dbReference type="ARBA" id="ARBA00004167"/>
    </source>
</evidence>
<dbReference type="AlphaFoldDB" id="A0A4R7JQZ2"/>
<feature type="domain" description="J" evidence="9">
    <location>
        <begin position="117"/>
        <end position="169"/>
    </location>
</feature>
<dbReference type="InterPro" id="IPR001623">
    <property type="entry name" value="DnaJ_domain"/>
</dbReference>
<feature type="region of interest" description="Disordered" evidence="7">
    <location>
        <begin position="89"/>
        <end position="113"/>
    </location>
</feature>
<organism evidence="10 11">
    <name type="scientific">Halospina denitrificans</name>
    <dbReference type="NCBI Taxonomy" id="332522"/>
    <lineage>
        <taxon>Bacteria</taxon>
        <taxon>Pseudomonadati</taxon>
        <taxon>Pseudomonadota</taxon>
        <taxon>Gammaproteobacteria</taxon>
        <taxon>Halospina</taxon>
    </lineage>
</organism>
<dbReference type="PANTHER" id="PTHR12763:SF28">
    <property type="entry name" value="GEO10507P1-RELATED"/>
    <property type="match status" value="1"/>
</dbReference>
<dbReference type="Pfam" id="PF00226">
    <property type="entry name" value="DnaJ"/>
    <property type="match status" value="1"/>
</dbReference>
<comment type="subcellular location">
    <subcellularLocation>
        <location evidence="1">Membrane</location>
        <topology evidence="1">Single-pass membrane protein</topology>
    </subcellularLocation>
</comment>
<evidence type="ECO:0000313" key="10">
    <source>
        <dbReference type="EMBL" id="TDT40204.1"/>
    </source>
</evidence>
<evidence type="ECO:0000256" key="3">
    <source>
        <dbReference type="ARBA" id="ARBA00022989"/>
    </source>
</evidence>
<evidence type="ECO:0000256" key="6">
    <source>
        <dbReference type="ARBA" id="ARBA00038105"/>
    </source>
</evidence>
<keyword evidence="2 8" id="KW-0812">Transmembrane</keyword>
<reference evidence="10 11" key="1">
    <citation type="submission" date="2019-03" db="EMBL/GenBank/DDBJ databases">
        <title>Genomic Encyclopedia of Type Strains, Phase IV (KMG-IV): sequencing the most valuable type-strain genomes for metagenomic binning, comparative biology and taxonomic classification.</title>
        <authorList>
            <person name="Goeker M."/>
        </authorList>
    </citation>
    <scope>NUCLEOTIDE SEQUENCE [LARGE SCALE GENOMIC DNA]</scope>
    <source>
        <strain evidence="10 11">DSM 15505</strain>
    </source>
</reference>
<evidence type="ECO:0000259" key="9">
    <source>
        <dbReference type="PROSITE" id="PS50076"/>
    </source>
</evidence>
<dbReference type="OrthoDB" id="9811070at2"/>
<dbReference type="GO" id="GO:0016020">
    <property type="term" value="C:membrane"/>
    <property type="evidence" value="ECO:0007669"/>
    <property type="project" value="UniProtKB-SubCell"/>
</dbReference>
<keyword evidence="4 8" id="KW-0472">Membrane</keyword>
<sequence>MHLIFGVAIAALLFLLLRQWGRMDAAEKRKGAFWGVVLLLGVVCTLLVVTGRLHILGAIFAALVPFFYRGWRAFQLWMLWRRVRDAGPGAGGGSQESGGGQQRQSQRPSSGRMTLEEARDILNVAADAGREEIVKAHRRLIQKVHPDRGGSDALAAKVNEAKEVLLDAL</sequence>
<dbReference type="SUPFAM" id="SSF46565">
    <property type="entry name" value="Chaperone J-domain"/>
    <property type="match status" value="1"/>
</dbReference>
<comment type="similarity">
    <text evidence="6">Belongs to the TIM14 family.</text>
</comment>
<evidence type="ECO:0000256" key="5">
    <source>
        <dbReference type="ARBA" id="ARBA00023186"/>
    </source>
</evidence>
<keyword evidence="3 8" id="KW-1133">Transmembrane helix</keyword>
<evidence type="ECO:0000313" key="11">
    <source>
        <dbReference type="Proteomes" id="UP000295830"/>
    </source>
</evidence>
<evidence type="ECO:0000256" key="4">
    <source>
        <dbReference type="ARBA" id="ARBA00023136"/>
    </source>
</evidence>
<proteinExistence type="inferred from homology"/>
<dbReference type="RefSeq" id="WP_133736228.1">
    <property type="nucleotide sequence ID" value="NZ_SOAX01000004.1"/>
</dbReference>
<evidence type="ECO:0000256" key="8">
    <source>
        <dbReference type="SAM" id="Phobius"/>
    </source>
</evidence>
<evidence type="ECO:0000256" key="2">
    <source>
        <dbReference type="ARBA" id="ARBA00022692"/>
    </source>
</evidence>
<feature type="transmembrane region" description="Helical" evidence="8">
    <location>
        <begin position="35"/>
        <end position="68"/>
    </location>
</feature>
<protein>
    <submittedName>
        <fullName evidence="10">DnaJ-like protein</fullName>
    </submittedName>
</protein>
<comment type="caution">
    <text evidence="10">The sequence shown here is derived from an EMBL/GenBank/DDBJ whole genome shotgun (WGS) entry which is preliminary data.</text>
</comment>
<dbReference type="Gene3D" id="1.10.287.110">
    <property type="entry name" value="DnaJ domain"/>
    <property type="match status" value="1"/>
</dbReference>
<feature type="compositionally biased region" description="Low complexity" evidence="7">
    <location>
        <begin position="102"/>
        <end position="111"/>
    </location>
</feature>
<dbReference type="Proteomes" id="UP000295830">
    <property type="component" value="Unassembled WGS sequence"/>
</dbReference>
<dbReference type="CDD" id="cd06257">
    <property type="entry name" value="DnaJ"/>
    <property type="match status" value="1"/>
</dbReference>
<keyword evidence="5" id="KW-0143">Chaperone</keyword>
<gene>
    <name evidence="10" type="ORF">DES49_1968</name>
</gene>
<dbReference type="PROSITE" id="PS50076">
    <property type="entry name" value="DNAJ_2"/>
    <property type="match status" value="1"/>
</dbReference>
<evidence type="ECO:0000256" key="7">
    <source>
        <dbReference type="SAM" id="MobiDB-lite"/>
    </source>
</evidence>
<dbReference type="PANTHER" id="PTHR12763">
    <property type="match status" value="1"/>
</dbReference>
<dbReference type="EMBL" id="SOAX01000004">
    <property type="protein sequence ID" value="TDT40204.1"/>
    <property type="molecule type" value="Genomic_DNA"/>
</dbReference>
<keyword evidence="11" id="KW-1185">Reference proteome</keyword>
<dbReference type="InterPro" id="IPR036869">
    <property type="entry name" value="J_dom_sf"/>
</dbReference>
<feature type="compositionally biased region" description="Gly residues" evidence="7">
    <location>
        <begin position="89"/>
        <end position="101"/>
    </location>
</feature>